<dbReference type="InterPro" id="IPR026849">
    <property type="entry name" value="ATG2"/>
</dbReference>
<feature type="region of interest" description="Disordered" evidence="12">
    <location>
        <begin position="700"/>
        <end position="719"/>
    </location>
</feature>
<evidence type="ECO:0000256" key="7">
    <source>
        <dbReference type="ARBA" id="ARBA00023006"/>
    </source>
</evidence>
<dbReference type="GO" id="GO:0034045">
    <property type="term" value="C:phagophore assembly site membrane"/>
    <property type="evidence" value="ECO:0007669"/>
    <property type="project" value="UniProtKB-SubCell"/>
</dbReference>
<keyword evidence="6" id="KW-0256">Endoplasmic reticulum</keyword>
<dbReference type="PANTHER" id="PTHR13190:SF1">
    <property type="entry name" value="AUTOPHAGY-RELATED 2, ISOFORM A"/>
    <property type="match status" value="1"/>
</dbReference>
<comment type="caution">
    <text evidence="13">The sequence shown here is derived from an EMBL/GenBank/DDBJ whole genome shotgun (WGS) entry which is preliminary data.</text>
</comment>
<dbReference type="GO" id="GO:0006869">
    <property type="term" value="P:lipid transport"/>
    <property type="evidence" value="ECO:0007669"/>
    <property type="project" value="UniProtKB-KW"/>
</dbReference>
<dbReference type="GO" id="GO:0061709">
    <property type="term" value="P:reticulophagy"/>
    <property type="evidence" value="ECO:0007669"/>
    <property type="project" value="TreeGrafter"/>
</dbReference>
<organism evidence="13 14">
    <name type="scientific">Bugula neritina</name>
    <name type="common">Brown bryozoan</name>
    <name type="synonym">Sertularia neritina</name>
    <dbReference type="NCBI Taxonomy" id="10212"/>
    <lineage>
        <taxon>Eukaryota</taxon>
        <taxon>Metazoa</taxon>
        <taxon>Spiralia</taxon>
        <taxon>Lophotrochozoa</taxon>
        <taxon>Bryozoa</taxon>
        <taxon>Gymnolaemata</taxon>
        <taxon>Cheilostomatida</taxon>
        <taxon>Flustrina</taxon>
        <taxon>Buguloidea</taxon>
        <taxon>Bugulidae</taxon>
        <taxon>Bugula</taxon>
    </lineage>
</organism>
<keyword evidence="8" id="KW-0445">Lipid transport</keyword>
<feature type="region of interest" description="Disordered" evidence="12">
    <location>
        <begin position="446"/>
        <end position="477"/>
    </location>
</feature>
<dbReference type="GO" id="GO:0061723">
    <property type="term" value="P:glycophagy"/>
    <property type="evidence" value="ECO:0007669"/>
    <property type="project" value="TreeGrafter"/>
</dbReference>
<dbReference type="Proteomes" id="UP000593567">
    <property type="component" value="Unassembled WGS sequence"/>
</dbReference>
<evidence type="ECO:0000313" key="14">
    <source>
        <dbReference type="Proteomes" id="UP000593567"/>
    </source>
</evidence>
<keyword evidence="7" id="KW-0072">Autophagy</keyword>
<protein>
    <recommendedName>
        <fullName evidence="4">Autophagy-related protein 2</fullName>
    </recommendedName>
</protein>
<dbReference type="GO" id="GO:0034727">
    <property type="term" value="P:piecemeal microautophagy of the nucleus"/>
    <property type="evidence" value="ECO:0007669"/>
    <property type="project" value="TreeGrafter"/>
</dbReference>
<evidence type="ECO:0000256" key="12">
    <source>
        <dbReference type="SAM" id="MobiDB-lite"/>
    </source>
</evidence>
<dbReference type="EMBL" id="VXIV02003181">
    <property type="protein sequence ID" value="KAF6020310.1"/>
    <property type="molecule type" value="Genomic_DNA"/>
</dbReference>
<keyword evidence="5" id="KW-0813">Transport</keyword>
<keyword evidence="9" id="KW-0472">Membrane</keyword>
<evidence type="ECO:0000256" key="6">
    <source>
        <dbReference type="ARBA" id="ARBA00022824"/>
    </source>
</evidence>
<comment type="similarity">
    <text evidence="3">Belongs to the ATG2 family.</text>
</comment>
<dbReference type="GO" id="GO:0032266">
    <property type="term" value="F:phosphatidylinositol-3-phosphate binding"/>
    <property type="evidence" value="ECO:0007669"/>
    <property type="project" value="TreeGrafter"/>
</dbReference>
<evidence type="ECO:0000313" key="13">
    <source>
        <dbReference type="EMBL" id="KAF6020310.1"/>
    </source>
</evidence>
<name>A0A7J7J299_BUGNE</name>
<evidence type="ECO:0000256" key="10">
    <source>
        <dbReference type="ARBA" id="ARBA00024479"/>
    </source>
</evidence>
<accession>A0A7J7J299</accession>
<evidence type="ECO:0000256" key="8">
    <source>
        <dbReference type="ARBA" id="ARBA00023055"/>
    </source>
</evidence>
<evidence type="ECO:0000256" key="2">
    <source>
        <dbReference type="ARBA" id="ARBA00004623"/>
    </source>
</evidence>
<dbReference type="GO" id="GO:0000422">
    <property type="term" value="P:autophagy of mitochondrion"/>
    <property type="evidence" value="ECO:0007669"/>
    <property type="project" value="TreeGrafter"/>
</dbReference>
<dbReference type="GO" id="GO:0005789">
    <property type="term" value="C:endoplasmic reticulum membrane"/>
    <property type="evidence" value="ECO:0007669"/>
    <property type="project" value="UniProtKB-SubCell"/>
</dbReference>
<proteinExistence type="inferred from homology"/>
<dbReference type="GO" id="GO:0043495">
    <property type="term" value="F:protein-membrane adaptor activity"/>
    <property type="evidence" value="ECO:0007669"/>
    <property type="project" value="TreeGrafter"/>
</dbReference>
<evidence type="ECO:0000256" key="9">
    <source>
        <dbReference type="ARBA" id="ARBA00023136"/>
    </source>
</evidence>
<evidence type="ECO:0000256" key="11">
    <source>
        <dbReference type="ARBA" id="ARBA00024615"/>
    </source>
</evidence>
<evidence type="ECO:0000256" key="1">
    <source>
        <dbReference type="ARBA" id="ARBA00004406"/>
    </source>
</evidence>
<dbReference type="PANTHER" id="PTHR13190">
    <property type="entry name" value="AUTOPHAGY-RELATED 2, ISOFORM A"/>
    <property type="match status" value="1"/>
</dbReference>
<comment type="catalytic activity">
    <reaction evidence="11">
        <text>a 1,2-diacyl-sn-glycero-3-phosphoethanolamine(in) = a 1,2-diacyl-sn-glycero-3-phosphoethanolamine(out)</text>
        <dbReference type="Rhea" id="RHEA:38895"/>
        <dbReference type="ChEBI" id="CHEBI:64612"/>
    </reaction>
</comment>
<dbReference type="GO" id="GO:0061908">
    <property type="term" value="C:phagophore"/>
    <property type="evidence" value="ECO:0007669"/>
    <property type="project" value="TreeGrafter"/>
</dbReference>
<evidence type="ECO:0000256" key="4">
    <source>
        <dbReference type="ARBA" id="ARBA00018070"/>
    </source>
</evidence>
<sequence length="1957" mass="217959">MGIADFFTTKFKTTIFRNLLQSHLGEFFVGDLSADQLALDFTNGTAEIQNIPLNVEAINEKLEALHLPFEMVEGFFEKIYVTIPWKSLMTSDAVVEVTALEVTLQPRKVSNSDEDLDGSQWKTESQMAATSMYIAEEAIKNDDHATSALPNGLEGFAKTIESILHRIRVVLHNPTIRIECCQDDESRGIAVELHLSRLELFDDSSRDQGTSVDDDVQAQASSAAVPSIKHIHVSKDITLYTDVFIPCHRGSTSMSSTTTSAADIFVSATSAHSPILRQPSYVSHGKGHLPQEQTHINSNPVMFFMASGEHRASLKTVRNDKVDDSTNLTVDVNLSSVGIYLSPEQIKILIQFATTLIQTVSPDNDQTRGKDLDNLGLLESTIQHQMLMVHPNLNAYGSYTSDMEDLRLGDEGFDAASLDSGMFYSIKGANADPSTGSLYTETLTGTSVPSTYRPDSESLYTGGTPRNRANVGAADRRHSKLRLDPDKSEMTVLNFRIAYLAVLLLNENPSSTPLDPLEPNSESGLDNHRKKANGFLEGFSSHKSRNVTDLSDLRQDILSYCSDSHIKLLSKTIELNVSKTSAIRRRQRSILGVALTVGQMELTEWLVPDTKIRNFLLAQPSLCEIITFRDSMTDSYPVVYNPCLKLEYSSDTGSSRHPAGTPTKFSVNLYKECTLEVDISITDRMRDLIHAISGSETTQENLNLSATSTPLRDDSSSKPSLDFNLQSEHDIVLHLRFPIADLRKDPSQRPLWWKRNLRQELLKLELAKPRFHFMNGTPTEVELQCRSLMASFIIDEKTEVAFANIGQEPGYSGDLEWPRLLIKIYPDKTNSLLYDEQADSYDSNPEAFKDLKKTGTPSPFSSTKAMLNDNEELQIPGTKREVETFEFLTENNTVLYINLDLQCINIIMPSKSVLELLYNRVCNDLLLWEPLAPSPVKLEHSMAAAPDVLIQYGVGVNSHNYSLGLEDDLDEEESLFSIRDGEKTPKCSTVRQSKSCVSINIKRGCLTLVHPVLGDDGSIIPDQHGQSSLEIQDGVIYINSKSMGDPNLNYISIHSGQCSLYHDGSIAGAYNHPNYVERLSQAPPNLPLVLSLCPAGVPTKMPFTVGSKGEENMLGIAIKVTLDPDPKKHVKYINIAIALRRACLYHKMVTGPEMWITQLMKFLAVDDYDVLGYPFPRVFTELHFHVLDSAISYIPKDGAMGGLLTLEKFSISSNVIANSMVSLLTFSAEDAAFHLSDKPDKSLLNVRQDYVCLLELNCFRLDWKSSDGKNAKYPENDICINCSTLHIRTCSDSILALQTFILNAYHDKNSLTPPETDPPDINVSDSETEVEDLQDRSGLVVNLADAMEDLNVKHLKQSMVQERRNIPVDTFTAPELYPAEHGGGDELTSSQMSRSYEVRYEKMEGEEASDIEDDFFIVDASEIKPLKDYEVINSDVNHLKECFDYFKPSTSRVNLLLPPKGFPLAVNRLCLENLNIIWGLYGGNDFGPGTRKYSKSEDAKIRGGVARNTNECVEIHLSRVQIHDERYPDDTSQVRRSCVLVDDIEVRDLVSNLNKLLYQFSSSSTPRLQHTSLVSLKVVTRRPDLLRPHHRHEADIRLSVQPIRVNLHQLTLMFLIKFKDGWLVTPAASSSVSYNAAEESLVASQRVERKRTSSNCDAPVMSVSVQQEPPDEGRAVFDEIGGDRPSATSQAEENSTMFIKNFTFSPPFTASIDYVGHNSIDISQRLTGVALALAQLRNFQIKLKALHFNRGVLGVRKLFNMCVETWIKDVTYQIPKVIASVGPMSSLVQFFYGFFELVWQPILQYRKDGRIVRGLQKGAHAFTSSTAVAFMDLTNTFFHGCQGVAEVLVLFISSGTAVQPAVMNVQPRDVRAGFNMAMVIATEDAQKVFSTAIRNVTLEKEAKGYAGALGEVVRQTPKVVIQPAITTTSALSKVVTGARNQLFPDSYREDAMKYKSE</sequence>
<evidence type="ECO:0000256" key="5">
    <source>
        <dbReference type="ARBA" id="ARBA00022448"/>
    </source>
</evidence>
<comment type="catalytic activity">
    <reaction evidence="10">
        <text>a 1,2-diacyl-sn-glycero-3-phospho-L-serine(in) = a 1,2-diacyl-sn-glycero-3-phospho-L-serine(out)</text>
        <dbReference type="Rhea" id="RHEA:38663"/>
        <dbReference type="ChEBI" id="CHEBI:57262"/>
    </reaction>
</comment>
<dbReference type="OrthoDB" id="18982at2759"/>
<feature type="compositionally biased region" description="Polar residues" evidence="12">
    <location>
        <begin position="700"/>
        <end position="710"/>
    </location>
</feature>
<comment type="subcellular location">
    <subcellularLocation>
        <location evidence="1">Endoplasmic reticulum membrane</location>
        <topology evidence="1">Peripheral membrane protein</topology>
    </subcellularLocation>
    <subcellularLocation>
        <location evidence="2">Preautophagosomal structure membrane</location>
        <topology evidence="2">Peripheral membrane protein</topology>
    </subcellularLocation>
</comment>
<evidence type="ECO:0000256" key="3">
    <source>
        <dbReference type="ARBA" id="ARBA00009714"/>
    </source>
</evidence>
<dbReference type="Pfam" id="PF13329">
    <property type="entry name" value="ATG2_CAD"/>
    <property type="match status" value="1"/>
</dbReference>
<reference evidence="13" key="1">
    <citation type="submission" date="2020-06" db="EMBL/GenBank/DDBJ databases">
        <title>Draft genome of Bugula neritina, a colonial animal packing powerful symbionts and potential medicines.</title>
        <authorList>
            <person name="Rayko M."/>
        </authorList>
    </citation>
    <scope>NUCLEOTIDE SEQUENCE [LARGE SCALE GENOMIC DNA]</scope>
    <source>
        <strain evidence="13">Kwan_BN1</strain>
    </source>
</reference>
<gene>
    <name evidence="13" type="ORF">EB796_021377</name>
</gene>
<keyword evidence="14" id="KW-1185">Reference proteome</keyword>
<dbReference type="GO" id="GO:0000045">
    <property type="term" value="P:autophagosome assembly"/>
    <property type="evidence" value="ECO:0007669"/>
    <property type="project" value="TreeGrafter"/>
</dbReference>